<evidence type="ECO:0000256" key="10">
    <source>
        <dbReference type="ARBA" id="ARBA00056058"/>
    </source>
</evidence>
<evidence type="ECO:0000256" key="3">
    <source>
        <dbReference type="ARBA" id="ARBA00009109"/>
    </source>
</evidence>
<dbReference type="PANTHER" id="PTHR23169">
    <property type="entry name" value="ENVOPLAKIN"/>
    <property type="match status" value="1"/>
</dbReference>
<evidence type="ECO:0000256" key="4">
    <source>
        <dbReference type="ARBA" id="ARBA00022475"/>
    </source>
</evidence>
<evidence type="ECO:0000313" key="16">
    <source>
        <dbReference type="Proteomes" id="UP001591681"/>
    </source>
</evidence>
<dbReference type="FunFam" id="3.90.1290.10:FF:000001">
    <property type="entry name" value="Plectin a"/>
    <property type="match status" value="2"/>
</dbReference>
<dbReference type="Pfam" id="PF21097">
    <property type="entry name" value="SR_plectin_7"/>
    <property type="match status" value="1"/>
</dbReference>
<keyword evidence="6" id="KW-0677">Repeat</keyword>
<feature type="region of interest" description="Disordered" evidence="12">
    <location>
        <begin position="1245"/>
        <end position="1294"/>
    </location>
</feature>
<dbReference type="Pfam" id="PF17902">
    <property type="entry name" value="SH3_10"/>
    <property type="match status" value="1"/>
</dbReference>
<dbReference type="Gene3D" id="2.30.30.40">
    <property type="entry name" value="SH3 Domains"/>
    <property type="match status" value="1"/>
</dbReference>
<dbReference type="GO" id="GO:0005886">
    <property type="term" value="C:plasma membrane"/>
    <property type="evidence" value="ECO:0007669"/>
    <property type="project" value="UniProtKB-SubCell"/>
</dbReference>
<dbReference type="Pfam" id="PF21019">
    <property type="entry name" value="Spectrin_3"/>
    <property type="match status" value="1"/>
</dbReference>
<evidence type="ECO:0000256" key="2">
    <source>
        <dbReference type="ARBA" id="ARBA00004568"/>
    </source>
</evidence>
<dbReference type="InterPro" id="IPR035915">
    <property type="entry name" value="Plakin_repeat_sf"/>
</dbReference>
<dbReference type="InterPro" id="IPR041615">
    <property type="entry name" value="Desmoplakin_SH3"/>
</dbReference>
<dbReference type="SUPFAM" id="SSF46966">
    <property type="entry name" value="Spectrin repeat"/>
    <property type="match status" value="2"/>
</dbReference>
<dbReference type="Pfam" id="PF18373">
    <property type="entry name" value="Spectrin_2"/>
    <property type="match status" value="1"/>
</dbReference>
<evidence type="ECO:0000259" key="14">
    <source>
        <dbReference type="Pfam" id="PF18373"/>
    </source>
</evidence>
<comment type="subcellular location">
    <subcellularLocation>
        <location evidence="2">Cell junction</location>
        <location evidence="2">Desmosome</location>
    </subcellularLocation>
    <subcellularLocation>
        <location evidence="1">Cell membrane</location>
    </subcellularLocation>
</comment>
<evidence type="ECO:0000313" key="15">
    <source>
        <dbReference type="EMBL" id="KAL2089391.1"/>
    </source>
</evidence>
<dbReference type="GO" id="GO:0002934">
    <property type="term" value="P:desmosome organization"/>
    <property type="evidence" value="ECO:0007669"/>
    <property type="project" value="UniProtKB-ARBA"/>
</dbReference>
<keyword evidence="5" id="KW-0597">Phosphoprotein</keyword>
<keyword evidence="8 11" id="KW-0175">Coiled coil</keyword>
<keyword evidence="9" id="KW-0472">Membrane</keyword>
<dbReference type="SMART" id="SM00150">
    <property type="entry name" value="SPEC"/>
    <property type="match status" value="3"/>
</dbReference>
<comment type="function">
    <text evidence="10">Involved in the organization of desmosome cell-cell junctions. Of particular importance in cell adhesion in the skin and during cardiac development. May also play a role in the regulation of Wnt, TGF-beta and Hippo signaling pathways.</text>
</comment>
<dbReference type="SUPFAM" id="SSF75399">
    <property type="entry name" value="Plakin repeat"/>
    <property type="match status" value="4"/>
</dbReference>
<dbReference type="FunFam" id="3.90.1290.10:FF:000002">
    <property type="entry name" value="Plectin a"/>
    <property type="match status" value="1"/>
</dbReference>
<keyword evidence="4" id="KW-1003">Cell membrane</keyword>
<dbReference type="InterPro" id="IPR001101">
    <property type="entry name" value="Plectin_repeat"/>
</dbReference>
<dbReference type="GO" id="GO:0030057">
    <property type="term" value="C:desmosome"/>
    <property type="evidence" value="ECO:0007669"/>
    <property type="project" value="UniProtKB-SubCell"/>
</dbReference>
<feature type="coiled-coil region" evidence="11">
    <location>
        <begin position="1461"/>
        <end position="1579"/>
    </location>
</feature>
<evidence type="ECO:0000256" key="8">
    <source>
        <dbReference type="ARBA" id="ARBA00023054"/>
    </source>
</evidence>
<dbReference type="InterPro" id="IPR041573">
    <property type="entry name" value="Desmoplakin_Spectrin-like"/>
</dbReference>
<evidence type="ECO:0000256" key="1">
    <source>
        <dbReference type="ARBA" id="ARBA00004236"/>
    </source>
</evidence>
<dbReference type="Proteomes" id="UP001591681">
    <property type="component" value="Unassembled WGS sequence"/>
</dbReference>
<protein>
    <recommendedName>
        <fullName evidence="17">Desmoplakin-like</fullName>
    </recommendedName>
</protein>
<comment type="caution">
    <text evidence="15">The sequence shown here is derived from an EMBL/GenBank/DDBJ whole genome shotgun (WGS) entry which is preliminary data.</text>
</comment>
<evidence type="ECO:0000256" key="9">
    <source>
        <dbReference type="ARBA" id="ARBA00023136"/>
    </source>
</evidence>
<dbReference type="FunFam" id="3.30.160.780:FF:000001">
    <property type="entry name" value="Plectin a"/>
    <property type="match status" value="1"/>
</dbReference>
<feature type="region of interest" description="Disordered" evidence="12">
    <location>
        <begin position="1197"/>
        <end position="1218"/>
    </location>
</feature>
<feature type="domain" description="Desmoplakin spectrin-like" evidence="14">
    <location>
        <begin position="539"/>
        <end position="616"/>
    </location>
</feature>
<dbReference type="Pfam" id="PF00681">
    <property type="entry name" value="Plectin"/>
    <property type="match status" value="5"/>
</dbReference>
<gene>
    <name evidence="15" type="ORF">ACEWY4_014079</name>
</gene>
<proteinExistence type="inferred from homology"/>
<dbReference type="GO" id="GO:0031101">
    <property type="term" value="P:fin regeneration"/>
    <property type="evidence" value="ECO:0007669"/>
    <property type="project" value="UniProtKB-ARBA"/>
</dbReference>
<evidence type="ECO:0000256" key="7">
    <source>
        <dbReference type="ARBA" id="ARBA00022949"/>
    </source>
</evidence>
<dbReference type="InterPro" id="IPR043197">
    <property type="entry name" value="Plakin"/>
</dbReference>
<evidence type="ECO:0008006" key="17">
    <source>
        <dbReference type="Google" id="ProtNLM"/>
    </source>
</evidence>
<name>A0ABD1JRA3_9TELE</name>
<feature type="compositionally biased region" description="Basic and acidic residues" evidence="12">
    <location>
        <begin position="1267"/>
        <end position="1290"/>
    </location>
</feature>
<dbReference type="InterPro" id="IPR018159">
    <property type="entry name" value="Spectrin/alpha-actinin"/>
</dbReference>
<feature type="domain" description="Desmoplakin SH3" evidence="13">
    <location>
        <begin position="439"/>
        <end position="504"/>
    </location>
</feature>
<dbReference type="FunFam" id="1.20.58.60:FF:000010">
    <property type="entry name" value="plectin isoform X2"/>
    <property type="match status" value="1"/>
</dbReference>
<sequence length="2593" mass="290930">MSLYGSQRALNISRRDSRGDLSGGGYPYARSEMVGGNGYTQEYMEGYYTYSKGTGGGGQRAMSLSGPHQKAMLLQDQCQDALHRAEMLLQSGGDGSRVKEVEHFMSSAREKIDQLKAIVAQLRQMGQPADNVIRSVEQCKDQLNSVHLAMGSSLQRRSRSSRGSTSWDEMPGRSYQEALAWIGQQKRLIETCAWADEPAAIEQQLLKHNRFNSSIQRSAEVDRAREELMQKGDKASLYSLDQEWDSLQKRSFTHTQQLRELQSIIEEISREIMWVNEREEEELVFNWGHHNIDSYIPRKQESYSRLMSALEEKEKDLNKLKLKVDSLMKNNHPAFDKIQAYMETLQTQWSWLLQITKCIGVHLKENAAYSQFFKEANDTYSRLQKDHENMRKAFTCNKNTPLPNLMELLKALEVEKERLVEHKQQVAHLASNAKRIVRLKPRSPEEKSTSPVIVQALCDFKQDQKVICKGDEAILKDNTQRSKWCVTGPGGLDMVVPSVCLLVPPPNPLSIGLANKNEQYYEAIQALWSQFYINIKSLISWQYCIQDINRIKSLTITMLYKMRPEEYQNIIMSLERHYQEFRQHCLGSQVIGDEDKRSIETQYTNAQQHYDTLVTQLPAYSAQQQQQLKQQQQLQQQQIQQQQFQQQQQLRLQAAKKQETKIVKQEVKREVKEPVQSKVVTSVSSTLLTDLSTLRLRLEGAESQLTQYLHIPVGKTCSAHLTQLQGVQREIDGVRAEYERLKLLILQQLQGMSDADKAQFLRSELGHVNQRISLLEGFSKAYLNRCGAVCSLQQLEQQVEDVVKVYEARLMERETTSLVPTTVQEDHSALQALQAELQEKQSVLSTMEEELNKAQQLNNQIDPALHKCDIDLFQHAELVGQLSDRWLRIQNQISTRMMDLDSYLVLLQRYLQSSSGLSDWIDDTRKQLDTMRAAKIDDIAALTEHHGKQKALNSEIVGKRGTLECVQRDGDNLVNAIKDYELQLSSYSAGLETLLNIPIKRNVLQSPTLTVTQEVCTLQTRYMELLTSSADYYKYLGEMLKNLEELKLRGTRIELLEEELNRLREELALRVSESQELQLASRRHEEELARSQALLLSLGEAKRSQALNLGSSQDRLNELLAKVKSLELRLEEEEHLRQLAEERYRGLQEEQQEGEQRSRRMLEEAKKTRMQLEKSMADRDKEAQRLRLQLQEEVQRAEDAQQGLREAQEQHSAQLKEVQQSYESHVSVSQTNVLLLQQQKEEQEQLEAQSREAQEEAQRLRQALAEEQERRRRAEEEAQLQRKAAQEEQGKRKRVEAQLEQSALTVQEYTATLTALQRSQEEAATELKRAWEEARARQEDLERVQREQGTSREMADALQEQLRAVKLQLTNTEAQTRDENRRLEELQRLLEEKTRLLNESLAEIQRLQALTEKLTKERLQLEEEVRVLRMEQGEVRKGLEQKQEAMISELTLQMQNNQKICLEHQRLLKETAAERDKLREEMERLRKQVTVTSAELQRSEKQCSELRGQREALERRLKELEEELRRLRLSLEEAQRLQQKLEQQVDTLQKEVATRDEEIKRWNTERSELLLQVKKVQERPDVCHTHTQTDTLLRDPSTIMFQGVCAPVSAQQLNDCGLLRQPMFDQLLKGEQSVEEVDAQLQPALRGARVIAGMAAGPKGKMTLAEALKQKLLSRESALRLLEAQAATGGLMDPLDPRRRKQVGKGEVAGLLPPCSGERLLEAEAACMGVRDPATGQRLGVGQAHRKGLRDEAVTLQLLQAQEAVGGVLDPRLSVFLPRDLATDRSLLEQDLYTALNAKPAAYLHPFTQRPCTYTMLQEMCVTDPSTGLLMLPAPRGPLAVQGLRADVPVWELVGVGLLQPEDLEHLLGGRLRLDDVRMRLHAYLRECSCIAGAQEQPSGHALTLQEGLQKELLVKEGAVELLEAQAACGFIMDPREGQGYTVEEAHRKGLIGSEFKEVLLNAEKAVTGYSQPGGGPTLSLSEALQRGVVERGYGLRLLGAQLASGGIVDPWLSVRIPPDTAVQRGLLAQDLREALEVQGAASGGFSDPNDPKSQTKQSYAQLMQRCSKDAKTGLLLLPASALTSQKNTVRKRRVVIVDPDSGREMTVKQAYEAKLIDYETFMELSQQECEWEEITMTAADGSKRLVIVDRTQGVEYDIQELLQTGVIRQAQLDQYRAGNLTLAQFVEGISDALKKVTLTSAMKTSTQTSTSSATKSAASTSSATKSAASTSSATKSAASTSSATKSAASTSSATKSAASTSSATQSATSPSASAASAASATSSSSPTSSITRIQSQTVATSSVIISSSSSSTGPTSGEQASLSPSTISRVTSMSLNLVSPTATTGERSPVGAIFDSESLEKVSVTEAMSRSLVDTITGQRLLEAQACTGGLVCPVSGRRLSLQEAQRTGLVSGDLATRLRPAQKAYVGFTEPQGGRRLSVAEAVKERWLPHEAGQRFLEFQQATGGLWDPQEGCRRSLEEAQSRGWLDVRSAQKLGDLRQHSRCLTCPQSRLKLSYAEALERCLLEEATGVMMLPATHVSSATGSRSGSRSGSCSGSRSGSRRGSVDLTASPTSIYSSFTYSSSSSSYTTST</sequence>
<feature type="region of interest" description="Disordered" evidence="12">
    <location>
        <begin position="2307"/>
        <end position="2326"/>
    </location>
</feature>
<dbReference type="GO" id="GO:0060047">
    <property type="term" value="P:heart contraction"/>
    <property type="evidence" value="ECO:0007669"/>
    <property type="project" value="UniProtKB-ARBA"/>
</dbReference>
<feature type="coiled-coil region" evidence="11">
    <location>
        <begin position="1046"/>
        <end position="1073"/>
    </location>
</feature>
<dbReference type="SMART" id="SM00250">
    <property type="entry name" value="PLEC"/>
    <property type="match status" value="15"/>
</dbReference>
<dbReference type="CDD" id="cd00176">
    <property type="entry name" value="SPEC"/>
    <property type="match status" value="1"/>
</dbReference>
<feature type="compositionally biased region" description="Low complexity" evidence="12">
    <location>
        <begin position="2541"/>
        <end position="2564"/>
    </location>
</feature>
<feature type="region of interest" description="Disordered" evidence="12">
    <location>
        <begin position="151"/>
        <end position="170"/>
    </location>
</feature>
<dbReference type="Gene3D" id="1.20.58.1060">
    <property type="match status" value="1"/>
</dbReference>
<comment type="similarity">
    <text evidence="3">Belongs to the plakin or cytolinker family.</text>
</comment>
<feature type="coiled-coil region" evidence="11">
    <location>
        <begin position="373"/>
        <end position="432"/>
    </location>
</feature>
<feature type="coiled-coil region" evidence="11">
    <location>
        <begin position="303"/>
        <end position="330"/>
    </location>
</feature>
<feature type="coiled-coil region" evidence="11">
    <location>
        <begin position="830"/>
        <end position="860"/>
    </location>
</feature>
<dbReference type="EMBL" id="JBHFQA010000012">
    <property type="protein sequence ID" value="KAL2089391.1"/>
    <property type="molecule type" value="Genomic_DNA"/>
</dbReference>
<dbReference type="Gene3D" id="1.20.58.60">
    <property type="match status" value="3"/>
</dbReference>
<evidence type="ECO:0000256" key="6">
    <source>
        <dbReference type="ARBA" id="ARBA00022737"/>
    </source>
</evidence>
<evidence type="ECO:0000256" key="5">
    <source>
        <dbReference type="ARBA" id="ARBA00022553"/>
    </source>
</evidence>
<feature type="coiled-coil region" evidence="11">
    <location>
        <begin position="1324"/>
        <end position="1431"/>
    </location>
</feature>
<feature type="region of interest" description="Disordered" evidence="12">
    <location>
        <begin position="2205"/>
        <end position="2273"/>
    </location>
</feature>
<evidence type="ECO:0000259" key="13">
    <source>
        <dbReference type="Pfam" id="PF17902"/>
    </source>
</evidence>
<dbReference type="Gene3D" id="3.30.160.780">
    <property type="match status" value="1"/>
</dbReference>
<evidence type="ECO:0000256" key="12">
    <source>
        <dbReference type="SAM" id="MobiDB-lite"/>
    </source>
</evidence>
<dbReference type="GO" id="GO:0061436">
    <property type="term" value="P:establishment of skin barrier"/>
    <property type="evidence" value="ECO:0007669"/>
    <property type="project" value="UniProtKB-ARBA"/>
</dbReference>
<evidence type="ECO:0000256" key="11">
    <source>
        <dbReference type="SAM" id="Coils"/>
    </source>
</evidence>
<organism evidence="15 16">
    <name type="scientific">Coilia grayii</name>
    <name type="common">Gray's grenadier anchovy</name>
    <dbReference type="NCBI Taxonomy" id="363190"/>
    <lineage>
        <taxon>Eukaryota</taxon>
        <taxon>Metazoa</taxon>
        <taxon>Chordata</taxon>
        <taxon>Craniata</taxon>
        <taxon>Vertebrata</taxon>
        <taxon>Euteleostomi</taxon>
        <taxon>Actinopterygii</taxon>
        <taxon>Neopterygii</taxon>
        <taxon>Teleostei</taxon>
        <taxon>Clupei</taxon>
        <taxon>Clupeiformes</taxon>
        <taxon>Clupeoidei</taxon>
        <taxon>Engraulidae</taxon>
        <taxon>Coilinae</taxon>
        <taxon>Coilia</taxon>
    </lineage>
</organism>
<feature type="compositionally biased region" description="Basic and acidic residues" evidence="12">
    <location>
        <begin position="1245"/>
        <end position="1259"/>
    </location>
</feature>
<accession>A0ABD1JRA3</accession>
<dbReference type="Gene3D" id="3.90.1290.10">
    <property type="entry name" value="Plakin repeat"/>
    <property type="match status" value="3"/>
</dbReference>
<feature type="compositionally biased region" description="Low complexity" evidence="12">
    <location>
        <begin position="2307"/>
        <end position="2318"/>
    </location>
</feature>
<keyword evidence="16" id="KW-1185">Reference proteome</keyword>
<dbReference type="PANTHER" id="PTHR23169:SF26">
    <property type="entry name" value="DESMOPLAKIN"/>
    <property type="match status" value="1"/>
</dbReference>
<reference evidence="15 16" key="1">
    <citation type="submission" date="2024-09" db="EMBL/GenBank/DDBJ databases">
        <title>A chromosome-level genome assembly of Gray's grenadier anchovy, Coilia grayii.</title>
        <authorList>
            <person name="Fu Z."/>
        </authorList>
    </citation>
    <scope>NUCLEOTIDE SEQUENCE [LARGE SCALE GENOMIC DNA]</scope>
    <source>
        <strain evidence="15">G4</strain>
        <tissue evidence="15">Muscle</tissue>
    </source>
</reference>
<feature type="region of interest" description="Disordered" evidence="12">
    <location>
        <begin position="2541"/>
        <end position="2570"/>
    </location>
</feature>
<keyword evidence="7" id="KW-0965">Cell junction</keyword>